<dbReference type="SUPFAM" id="SSF64288">
    <property type="entry name" value="Chorismate lyase-like"/>
    <property type="match status" value="1"/>
</dbReference>
<dbReference type="GO" id="GO:0045892">
    <property type="term" value="P:negative regulation of DNA-templated transcription"/>
    <property type="evidence" value="ECO:0007669"/>
    <property type="project" value="TreeGrafter"/>
</dbReference>
<dbReference type="EMBL" id="PENI01000021">
    <property type="protein sequence ID" value="RMB82692.1"/>
    <property type="molecule type" value="Genomic_DNA"/>
</dbReference>
<dbReference type="InterPro" id="IPR036390">
    <property type="entry name" value="WH_DNA-bd_sf"/>
</dbReference>
<dbReference type="Pfam" id="PF00392">
    <property type="entry name" value="GntR"/>
    <property type="match status" value="1"/>
</dbReference>
<dbReference type="InterPro" id="IPR036388">
    <property type="entry name" value="WH-like_DNA-bd_sf"/>
</dbReference>
<dbReference type="InterPro" id="IPR050679">
    <property type="entry name" value="Bact_HTH_transcr_reg"/>
</dbReference>
<evidence type="ECO:0000256" key="2">
    <source>
        <dbReference type="ARBA" id="ARBA00023125"/>
    </source>
</evidence>
<dbReference type="PANTHER" id="PTHR44846">
    <property type="entry name" value="MANNOSYL-D-GLYCERATE TRANSPORT/METABOLISM SYSTEM REPRESSOR MNGR-RELATED"/>
    <property type="match status" value="1"/>
</dbReference>
<reference evidence="5 6" key="1">
    <citation type="submission" date="2017-11" db="EMBL/GenBank/DDBJ databases">
        <title>Draft genome of actinobacteria isolated from guarana (Paullinia cupana (Mart.) Ducke.</title>
        <authorList>
            <person name="Siqueira K.A."/>
            <person name="Liotti R.G."/>
            <person name="Mendes T.A.O."/>
            <person name="Soares M.A."/>
        </authorList>
    </citation>
    <scope>NUCLEOTIDE SEQUENCE [LARGE SCALE GENOMIC DNA]</scope>
    <source>
        <strain evidence="5 6">193</strain>
    </source>
</reference>
<dbReference type="OrthoDB" id="7363114at2"/>
<dbReference type="Proteomes" id="UP000270471">
    <property type="component" value="Unassembled WGS sequence"/>
</dbReference>
<dbReference type="AlphaFoldDB" id="A0A3M0I398"/>
<dbReference type="InterPro" id="IPR000524">
    <property type="entry name" value="Tscrpt_reg_HTH_GntR"/>
</dbReference>
<dbReference type="PANTHER" id="PTHR44846:SF17">
    <property type="entry name" value="GNTR-FAMILY TRANSCRIPTIONAL REGULATOR"/>
    <property type="match status" value="1"/>
</dbReference>
<keyword evidence="1" id="KW-0805">Transcription regulation</keyword>
<dbReference type="SUPFAM" id="SSF46785">
    <property type="entry name" value="Winged helix' DNA-binding domain"/>
    <property type="match status" value="1"/>
</dbReference>
<protein>
    <recommendedName>
        <fullName evidence="4">HTH gntR-type domain-containing protein</fullName>
    </recommendedName>
</protein>
<keyword evidence="6" id="KW-1185">Reference proteome</keyword>
<dbReference type="Gene3D" id="3.40.1410.10">
    <property type="entry name" value="Chorismate lyase-like"/>
    <property type="match status" value="1"/>
</dbReference>
<name>A0A3M0I398_9ACTN</name>
<accession>A0A3M0I398</accession>
<keyword evidence="3" id="KW-0804">Transcription</keyword>
<comment type="caution">
    <text evidence="5">The sequence shown here is derived from an EMBL/GenBank/DDBJ whole genome shotgun (WGS) entry which is preliminary data.</text>
</comment>
<dbReference type="Gene3D" id="1.10.10.10">
    <property type="entry name" value="Winged helix-like DNA-binding domain superfamily/Winged helix DNA-binding domain"/>
    <property type="match status" value="1"/>
</dbReference>
<evidence type="ECO:0000256" key="3">
    <source>
        <dbReference type="ARBA" id="ARBA00023163"/>
    </source>
</evidence>
<evidence type="ECO:0000259" key="4">
    <source>
        <dbReference type="PROSITE" id="PS50949"/>
    </source>
</evidence>
<dbReference type="InterPro" id="IPR011663">
    <property type="entry name" value="UTRA"/>
</dbReference>
<sequence length="242" mass="26889">MSRRAEAPVPVTQRIYGALRSGIRDGRVPSGSRLDEGQLGRTFSAPRDAVRVALQRLRDDRLVERAPRRGTVVMRGPSRVDVGQLFRVRNLDPTVAVLEVTACPAPPGLFDEQPATTGTVVVERLLGHGDALCFEITFSRAVDSDLYARLSAMHSQDRPRWEASQPLDEYFTETYRAQLGNVAITAEAVECDRQLATLIRIDEGKSVFRFERRLSDTEGLLLEVSHAYFPASANFLEFTEGA</sequence>
<proteinExistence type="predicted"/>
<gene>
    <name evidence="5" type="ORF">CTZ28_28530</name>
</gene>
<dbReference type="Pfam" id="PF07702">
    <property type="entry name" value="UTRA"/>
    <property type="match status" value="1"/>
</dbReference>
<keyword evidence="2" id="KW-0238">DNA-binding</keyword>
<dbReference type="SMART" id="SM00345">
    <property type="entry name" value="HTH_GNTR"/>
    <property type="match status" value="1"/>
</dbReference>
<evidence type="ECO:0000256" key="1">
    <source>
        <dbReference type="ARBA" id="ARBA00023015"/>
    </source>
</evidence>
<organism evidence="5 6">
    <name type="scientific">Streptomyces shenzhenensis</name>
    <dbReference type="NCBI Taxonomy" id="943815"/>
    <lineage>
        <taxon>Bacteria</taxon>
        <taxon>Bacillati</taxon>
        <taxon>Actinomycetota</taxon>
        <taxon>Actinomycetes</taxon>
        <taxon>Kitasatosporales</taxon>
        <taxon>Streptomycetaceae</taxon>
        <taxon>Streptomyces</taxon>
    </lineage>
</organism>
<feature type="domain" description="HTH gntR-type" evidence="4">
    <location>
        <begin position="9"/>
        <end position="76"/>
    </location>
</feature>
<evidence type="ECO:0000313" key="5">
    <source>
        <dbReference type="EMBL" id="RMB82692.1"/>
    </source>
</evidence>
<dbReference type="InterPro" id="IPR028978">
    <property type="entry name" value="Chorismate_lyase_/UTRA_dom_sf"/>
</dbReference>
<dbReference type="PROSITE" id="PS50949">
    <property type="entry name" value="HTH_GNTR"/>
    <property type="match status" value="1"/>
</dbReference>
<dbReference type="GO" id="GO:0003677">
    <property type="term" value="F:DNA binding"/>
    <property type="evidence" value="ECO:0007669"/>
    <property type="project" value="UniProtKB-KW"/>
</dbReference>
<dbReference type="GO" id="GO:0003700">
    <property type="term" value="F:DNA-binding transcription factor activity"/>
    <property type="evidence" value="ECO:0007669"/>
    <property type="project" value="InterPro"/>
</dbReference>
<evidence type="ECO:0000313" key="6">
    <source>
        <dbReference type="Proteomes" id="UP000270471"/>
    </source>
</evidence>